<dbReference type="AlphaFoldDB" id="A0A975TU80"/>
<dbReference type="SUPFAM" id="SSF53335">
    <property type="entry name" value="S-adenosyl-L-methionine-dependent methyltransferases"/>
    <property type="match status" value="1"/>
</dbReference>
<proteinExistence type="predicted"/>
<dbReference type="Proteomes" id="UP000693972">
    <property type="component" value="Unassembled WGS sequence"/>
</dbReference>
<accession>A0A975TU80</accession>
<dbReference type="EMBL" id="JAIMBW010000001">
    <property type="protein sequence ID" value="MBY4894677.1"/>
    <property type="molecule type" value="Genomic_DNA"/>
</dbReference>
<dbReference type="Pfam" id="PF05050">
    <property type="entry name" value="Methyltransf_21"/>
    <property type="match status" value="1"/>
</dbReference>
<dbReference type="PANTHER" id="PTHR34203">
    <property type="entry name" value="METHYLTRANSFERASE, FKBM FAMILY PROTEIN"/>
    <property type="match status" value="1"/>
</dbReference>
<dbReference type="EMBL" id="CP078073">
    <property type="protein sequence ID" value="QXL87317.1"/>
    <property type="molecule type" value="Genomic_DNA"/>
</dbReference>
<protein>
    <submittedName>
        <fullName evidence="2">FkbM family methyltransferase</fullName>
    </submittedName>
</protein>
<dbReference type="GO" id="GO:0008168">
    <property type="term" value="F:methyltransferase activity"/>
    <property type="evidence" value="ECO:0007669"/>
    <property type="project" value="UniProtKB-KW"/>
</dbReference>
<dbReference type="RefSeq" id="WP_257894205.1">
    <property type="nucleotide sequence ID" value="NZ_JAIMBW010000001.1"/>
</dbReference>
<keyword evidence="3" id="KW-1185">Reference proteome</keyword>
<keyword evidence="2" id="KW-0489">Methyltransferase</keyword>
<dbReference type="Gene3D" id="3.40.50.150">
    <property type="entry name" value="Vaccinia Virus protein VP39"/>
    <property type="match status" value="1"/>
</dbReference>
<dbReference type="NCBIfam" id="TIGR01444">
    <property type="entry name" value="fkbM_fam"/>
    <property type="match status" value="1"/>
</dbReference>
<feature type="domain" description="Methyltransferase FkbM" evidence="1">
    <location>
        <begin position="95"/>
        <end position="249"/>
    </location>
</feature>
<name>A0A975TU80_9RHOB</name>
<evidence type="ECO:0000313" key="2">
    <source>
        <dbReference type="EMBL" id="QXL87317.1"/>
    </source>
</evidence>
<organism evidence="2">
    <name type="scientific">Gymnodinialimonas phycosphaerae</name>
    <dbReference type="NCBI Taxonomy" id="2841589"/>
    <lineage>
        <taxon>Bacteria</taxon>
        <taxon>Pseudomonadati</taxon>
        <taxon>Pseudomonadota</taxon>
        <taxon>Alphaproteobacteria</taxon>
        <taxon>Rhodobacterales</taxon>
        <taxon>Paracoccaceae</taxon>
        <taxon>Gymnodinialimonas</taxon>
    </lineage>
</organism>
<gene>
    <name evidence="2" type="ORF">KUL25_18105</name>
</gene>
<dbReference type="InterPro" id="IPR029063">
    <property type="entry name" value="SAM-dependent_MTases_sf"/>
</dbReference>
<dbReference type="GO" id="GO:0032259">
    <property type="term" value="P:methylation"/>
    <property type="evidence" value="ECO:0007669"/>
    <property type="project" value="UniProtKB-KW"/>
</dbReference>
<dbReference type="InterPro" id="IPR052514">
    <property type="entry name" value="SAM-dependent_MTase"/>
</dbReference>
<reference evidence="2 3" key="1">
    <citation type="submission" date="2021-07" db="EMBL/GenBank/DDBJ databases">
        <title>Karlodiniumbacter phycospheric gen. nov., sp. nov., a phycosphere bacterium isolated from karlodinium veneficum.</title>
        <authorList>
            <person name="Peng Y."/>
            <person name="Jiang L."/>
            <person name="Lee J."/>
        </authorList>
    </citation>
    <scope>NUCLEOTIDE SEQUENCE</scope>
    <source>
        <strain evidence="2 3">N5</strain>
    </source>
</reference>
<dbReference type="PANTHER" id="PTHR34203:SF15">
    <property type="entry name" value="SLL1173 PROTEIN"/>
    <property type="match status" value="1"/>
</dbReference>
<evidence type="ECO:0000259" key="1">
    <source>
        <dbReference type="Pfam" id="PF05050"/>
    </source>
</evidence>
<evidence type="ECO:0000313" key="3">
    <source>
        <dbReference type="Proteomes" id="UP000693972"/>
    </source>
</evidence>
<sequence>MNDDSKTLKKLDTLIRHTRQNTLMTERLLAHQVFQSLPDDKTVTFPHRGETIRFHVPDGWLDAVQRIIMLNRTFYEAALLERVRERVSPGTTFVDAGANIGNHTVYFLKLCRAAHVHAFEPMPHMQAILQRNADLNGTDRVTVHPFGLGATASTADVEIFNPANLGSTTLRASLNAGTDGAIPIRPLDAFDLQDVGFIKIDVEGMQDAVLSGARDTIARCKPDLVIEAFQRGDEREKTEAVLADMGYRVDEIIGHNIWAVPA</sequence>
<keyword evidence="2" id="KW-0808">Transferase</keyword>
<dbReference type="InterPro" id="IPR006342">
    <property type="entry name" value="FkbM_mtfrase"/>
</dbReference>